<protein>
    <submittedName>
        <fullName evidence="2">Uncharacterized protein</fullName>
    </submittedName>
</protein>
<dbReference type="RefSeq" id="WP_114743859.1">
    <property type="nucleotide sequence ID" value="NZ_QQAY01000001.1"/>
</dbReference>
<dbReference type="Proteomes" id="UP000255326">
    <property type="component" value="Unassembled WGS sequence"/>
</dbReference>
<evidence type="ECO:0000313" key="2">
    <source>
        <dbReference type="EMBL" id="RDI47644.1"/>
    </source>
</evidence>
<keyword evidence="1" id="KW-0472">Membrane</keyword>
<accession>A0A370GYD2</accession>
<organism evidence="2 3">
    <name type="scientific">Falsibacillus pallidus</name>
    <dbReference type="NCBI Taxonomy" id="493781"/>
    <lineage>
        <taxon>Bacteria</taxon>
        <taxon>Bacillati</taxon>
        <taxon>Bacillota</taxon>
        <taxon>Bacilli</taxon>
        <taxon>Bacillales</taxon>
        <taxon>Bacillaceae</taxon>
        <taxon>Falsibacillus</taxon>
    </lineage>
</organism>
<name>A0A370GYD2_9BACI</name>
<dbReference type="EMBL" id="QQAY01000001">
    <property type="protein sequence ID" value="RDI47644.1"/>
    <property type="molecule type" value="Genomic_DNA"/>
</dbReference>
<sequence length="79" mass="8917">MSIYMIILSIVCVAILAFALIYTLFIAKGQKAVEGELDSKISGAVKEHSYIRNPIFLTYIIIIGLALLYVAYEAFQHRY</sequence>
<proteinExistence type="predicted"/>
<evidence type="ECO:0000256" key="1">
    <source>
        <dbReference type="SAM" id="Phobius"/>
    </source>
</evidence>
<reference evidence="2 3" key="1">
    <citation type="submission" date="2018-07" db="EMBL/GenBank/DDBJ databases">
        <title>Genomic Encyclopedia of Type Strains, Phase IV (KMG-IV): sequencing the most valuable type-strain genomes for metagenomic binning, comparative biology and taxonomic classification.</title>
        <authorList>
            <person name="Goeker M."/>
        </authorList>
    </citation>
    <scope>NUCLEOTIDE SEQUENCE [LARGE SCALE GENOMIC DNA]</scope>
    <source>
        <strain evidence="2 3">DSM 25281</strain>
    </source>
</reference>
<keyword evidence="1" id="KW-1133">Transmembrane helix</keyword>
<keyword evidence="3" id="KW-1185">Reference proteome</keyword>
<feature type="transmembrane region" description="Helical" evidence="1">
    <location>
        <begin position="55"/>
        <end position="72"/>
    </location>
</feature>
<feature type="transmembrane region" description="Helical" evidence="1">
    <location>
        <begin position="6"/>
        <end position="27"/>
    </location>
</feature>
<dbReference type="OrthoDB" id="2454818at2"/>
<comment type="caution">
    <text evidence="2">The sequence shown here is derived from an EMBL/GenBank/DDBJ whole genome shotgun (WGS) entry which is preliminary data.</text>
</comment>
<keyword evidence="1" id="KW-0812">Transmembrane</keyword>
<gene>
    <name evidence="2" type="ORF">DFR59_101303</name>
</gene>
<dbReference type="AlphaFoldDB" id="A0A370GYD2"/>
<evidence type="ECO:0000313" key="3">
    <source>
        <dbReference type="Proteomes" id="UP000255326"/>
    </source>
</evidence>